<proteinExistence type="predicted"/>
<dbReference type="GO" id="GO:0003677">
    <property type="term" value="F:DNA binding"/>
    <property type="evidence" value="ECO:0007669"/>
    <property type="project" value="UniProtKB-KW"/>
</dbReference>
<dbReference type="InterPro" id="IPR001387">
    <property type="entry name" value="Cro/C1-type_HTH"/>
</dbReference>
<dbReference type="CDD" id="cd00093">
    <property type="entry name" value="HTH_XRE"/>
    <property type="match status" value="1"/>
</dbReference>
<evidence type="ECO:0000313" key="4">
    <source>
        <dbReference type="EMBL" id="SOC56938.1"/>
    </source>
</evidence>
<evidence type="ECO:0000256" key="1">
    <source>
        <dbReference type="ARBA" id="ARBA00023125"/>
    </source>
</evidence>
<dbReference type="PROSITE" id="PS50943">
    <property type="entry name" value="HTH_CROC1"/>
    <property type="match status" value="1"/>
</dbReference>
<gene>
    <name evidence="4" type="ORF">SAMN05421509_10818</name>
</gene>
<reference evidence="4 5" key="1">
    <citation type="submission" date="2017-08" db="EMBL/GenBank/DDBJ databases">
        <authorList>
            <person name="de Groot N.N."/>
        </authorList>
    </citation>
    <scope>NUCLEOTIDE SEQUENCE [LARGE SCALE GENOMIC DNA]</scope>
    <source>
        <strain evidence="4 5">USBA 855</strain>
    </source>
</reference>
<accession>A0A285VTM3</accession>
<dbReference type="Proteomes" id="UP000219023">
    <property type="component" value="Unassembled WGS sequence"/>
</dbReference>
<name>A0A285VTM3_9GAMM</name>
<dbReference type="PANTHER" id="PTHR36924">
    <property type="entry name" value="ANTITOXIN HIGA-1"/>
    <property type="match status" value="1"/>
</dbReference>
<dbReference type="Pfam" id="PF01381">
    <property type="entry name" value="HTH_3"/>
    <property type="match status" value="1"/>
</dbReference>
<dbReference type="RefSeq" id="WP_245846444.1">
    <property type="nucleotide sequence ID" value="NZ_OBQJ01000008.1"/>
</dbReference>
<dbReference type="InterPro" id="IPR013430">
    <property type="entry name" value="Toxin_antidote_HigA"/>
</dbReference>
<feature type="domain" description="HTH cro/C1-type" evidence="3">
    <location>
        <begin position="20"/>
        <end position="57"/>
    </location>
</feature>
<dbReference type="SUPFAM" id="SSF47413">
    <property type="entry name" value="lambda repressor-like DNA-binding domains"/>
    <property type="match status" value="1"/>
</dbReference>
<feature type="compositionally biased region" description="Basic and acidic residues" evidence="2">
    <location>
        <begin position="79"/>
        <end position="93"/>
    </location>
</feature>
<dbReference type="EMBL" id="OBQJ01000008">
    <property type="protein sequence ID" value="SOC56938.1"/>
    <property type="molecule type" value="Genomic_DNA"/>
</dbReference>
<evidence type="ECO:0000313" key="5">
    <source>
        <dbReference type="Proteomes" id="UP000219023"/>
    </source>
</evidence>
<evidence type="ECO:0000256" key="2">
    <source>
        <dbReference type="SAM" id="MobiDB-lite"/>
    </source>
</evidence>
<dbReference type="InterPro" id="IPR010982">
    <property type="entry name" value="Lambda_DNA-bd_dom_sf"/>
</dbReference>
<protein>
    <submittedName>
        <fullName evidence="4">Addiction module antidote protein, HigA family</fullName>
    </submittedName>
</protein>
<dbReference type="PANTHER" id="PTHR36924:SF1">
    <property type="entry name" value="ANTITOXIN HIGA-1"/>
    <property type="match status" value="1"/>
</dbReference>
<dbReference type="AlphaFoldDB" id="A0A285VTM3"/>
<dbReference type="SMART" id="SM00530">
    <property type="entry name" value="HTH_XRE"/>
    <property type="match status" value="1"/>
</dbReference>
<organism evidence="4 5">
    <name type="scientific">Chromohalobacter canadensis</name>
    <dbReference type="NCBI Taxonomy" id="141389"/>
    <lineage>
        <taxon>Bacteria</taxon>
        <taxon>Pseudomonadati</taxon>
        <taxon>Pseudomonadota</taxon>
        <taxon>Gammaproteobacteria</taxon>
        <taxon>Oceanospirillales</taxon>
        <taxon>Halomonadaceae</taxon>
        <taxon>Chromohalobacter</taxon>
    </lineage>
</organism>
<sequence length="145" mass="15570">MSMKNPPHPGRMLRRRIVPALNMSVTELAEKLGMSRNSVSRVLNEHAAISPDFAVRLESGGIGEAAHWLRMQAAHDLAEAKAKEKTTSKDSLRPRKLRHRPDAGTQVVAPAPNGASLSDDGVLVATHGAIGIQLILDASLTERTA</sequence>
<dbReference type="Gene3D" id="1.10.260.40">
    <property type="entry name" value="lambda repressor-like DNA-binding domains"/>
    <property type="match status" value="1"/>
</dbReference>
<evidence type="ECO:0000259" key="3">
    <source>
        <dbReference type="PROSITE" id="PS50943"/>
    </source>
</evidence>
<feature type="region of interest" description="Disordered" evidence="2">
    <location>
        <begin position="79"/>
        <end position="112"/>
    </location>
</feature>
<keyword evidence="1" id="KW-0238">DNA-binding</keyword>
<dbReference type="NCBIfam" id="TIGR02607">
    <property type="entry name" value="antidote_HigA"/>
    <property type="match status" value="1"/>
</dbReference>